<dbReference type="Pfam" id="PF00126">
    <property type="entry name" value="HTH_1"/>
    <property type="match status" value="1"/>
</dbReference>
<name>A0ABW8A7M7_9ACTN</name>
<dbReference type="PROSITE" id="PS50931">
    <property type="entry name" value="HTH_LYSR"/>
    <property type="match status" value="1"/>
</dbReference>
<reference evidence="6 7" key="1">
    <citation type="submission" date="2024-10" db="EMBL/GenBank/DDBJ databases">
        <title>The Natural Products Discovery Center: Release of the First 8490 Sequenced Strains for Exploring Actinobacteria Biosynthetic Diversity.</title>
        <authorList>
            <person name="Kalkreuter E."/>
            <person name="Kautsar S.A."/>
            <person name="Yang D."/>
            <person name="Bader C.D."/>
            <person name="Teijaro C.N."/>
            <person name="Fluegel L."/>
            <person name="Davis C.M."/>
            <person name="Simpson J.R."/>
            <person name="Lauterbach L."/>
            <person name="Steele A.D."/>
            <person name="Gui C."/>
            <person name="Meng S."/>
            <person name="Li G."/>
            <person name="Viehrig K."/>
            <person name="Ye F."/>
            <person name="Su P."/>
            <person name="Kiefer A.F."/>
            <person name="Nichols A."/>
            <person name="Cepeda A.J."/>
            <person name="Yan W."/>
            <person name="Fan B."/>
            <person name="Jiang Y."/>
            <person name="Adhikari A."/>
            <person name="Zheng C.-J."/>
            <person name="Schuster L."/>
            <person name="Cowan T.M."/>
            <person name="Smanski M.J."/>
            <person name="Chevrette M.G."/>
            <person name="De Carvalho L.P.S."/>
            <person name="Shen B."/>
        </authorList>
    </citation>
    <scope>NUCLEOTIDE SEQUENCE [LARGE SCALE GENOMIC DNA]</scope>
    <source>
        <strain evidence="6 7">NPDC049503</strain>
    </source>
</reference>
<dbReference type="SUPFAM" id="SSF46785">
    <property type="entry name" value="Winged helix' DNA-binding domain"/>
    <property type="match status" value="1"/>
</dbReference>
<dbReference type="PRINTS" id="PR00039">
    <property type="entry name" value="HTHLYSR"/>
</dbReference>
<evidence type="ECO:0000256" key="4">
    <source>
        <dbReference type="ARBA" id="ARBA00023163"/>
    </source>
</evidence>
<dbReference type="Pfam" id="PF03466">
    <property type="entry name" value="LysR_substrate"/>
    <property type="match status" value="1"/>
</dbReference>
<keyword evidence="3" id="KW-0238">DNA-binding</keyword>
<dbReference type="EMBL" id="JBITMB010000005">
    <property type="protein sequence ID" value="MFI7442790.1"/>
    <property type="molecule type" value="Genomic_DNA"/>
</dbReference>
<dbReference type="RefSeq" id="WP_101786642.1">
    <property type="nucleotide sequence ID" value="NZ_JBITMB010000005.1"/>
</dbReference>
<evidence type="ECO:0000259" key="5">
    <source>
        <dbReference type="PROSITE" id="PS50931"/>
    </source>
</evidence>
<dbReference type="Gene3D" id="1.10.10.10">
    <property type="entry name" value="Winged helix-like DNA-binding domain superfamily/Winged helix DNA-binding domain"/>
    <property type="match status" value="1"/>
</dbReference>
<organism evidence="6 7">
    <name type="scientific">Nonomuraea indica</name>
    <dbReference type="NCBI Taxonomy" id="1581193"/>
    <lineage>
        <taxon>Bacteria</taxon>
        <taxon>Bacillati</taxon>
        <taxon>Actinomycetota</taxon>
        <taxon>Actinomycetes</taxon>
        <taxon>Streptosporangiales</taxon>
        <taxon>Streptosporangiaceae</taxon>
        <taxon>Nonomuraea</taxon>
    </lineage>
</organism>
<protein>
    <submittedName>
        <fullName evidence="6">LysR family transcriptional regulator</fullName>
    </submittedName>
</protein>
<dbReference type="Proteomes" id="UP001612928">
    <property type="component" value="Unassembled WGS sequence"/>
</dbReference>
<dbReference type="InterPro" id="IPR036388">
    <property type="entry name" value="WH-like_DNA-bd_sf"/>
</dbReference>
<evidence type="ECO:0000256" key="3">
    <source>
        <dbReference type="ARBA" id="ARBA00023125"/>
    </source>
</evidence>
<keyword evidence="2" id="KW-0805">Transcription regulation</keyword>
<dbReference type="PANTHER" id="PTHR30346:SF29">
    <property type="entry name" value="LYSR SUBSTRATE-BINDING"/>
    <property type="match status" value="1"/>
</dbReference>
<dbReference type="InterPro" id="IPR005119">
    <property type="entry name" value="LysR_subst-bd"/>
</dbReference>
<dbReference type="SUPFAM" id="SSF53850">
    <property type="entry name" value="Periplasmic binding protein-like II"/>
    <property type="match status" value="1"/>
</dbReference>
<dbReference type="InterPro" id="IPR000847">
    <property type="entry name" value="LysR_HTH_N"/>
</dbReference>
<comment type="caution">
    <text evidence="6">The sequence shown here is derived from an EMBL/GenBank/DDBJ whole genome shotgun (WGS) entry which is preliminary data.</text>
</comment>
<evidence type="ECO:0000313" key="7">
    <source>
        <dbReference type="Proteomes" id="UP001612928"/>
    </source>
</evidence>
<feature type="domain" description="HTH lysR-type" evidence="5">
    <location>
        <begin position="2"/>
        <end position="59"/>
    </location>
</feature>
<evidence type="ECO:0000313" key="6">
    <source>
        <dbReference type="EMBL" id="MFI7442790.1"/>
    </source>
</evidence>
<evidence type="ECO:0000256" key="2">
    <source>
        <dbReference type="ARBA" id="ARBA00023015"/>
    </source>
</evidence>
<dbReference type="PANTHER" id="PTHR30346">
    <property type="entry name" value="TRANSCRIPTIONAL DUAL REGULATOR HCAR-RELATED"/>
    <property type="match status" value="1"/>
</dbReference>
<proteinExistence type="inferred from homology"/>
<dbReference type="Gene3D" id="3.40.190.10">
    <property type="entry name" value="Periplasmic binding protein-like II"/>
    <property type="match status" value="2"/>
</dbReference>
<evidence type="ECO:0000256" key="1">
    <source>
        <dbReference type="ARBA" id="ARBA00009437"/>
    </source>
</evidence>
<keyword evidence="7" id="KW-1185">Reference proteome</keyword>
<keyword evidence="4" id="KW-0804">Transcription</keyword>
<gene>
    <name evidence="6" type="ORF">ACIBP5_22710</name>
</gene>
<dbReference type="InterPro" id="IPR036390">
    <property type="entry name" value="WH_DNA-bd_sf"/>
</dbReference>
<sequence>MVKPEHLRTLREVVNRGSFAAAANRLGYTPSAVSQQMTALERELGVSLFIRSAHSVLPTNAAEVMARHAATVLGDLDRLVAAVRETHRDTRRQLRLGAFSSFVLHRIAPVLRQLPPDDRACFRLSVGEPSQLIPHLGAGGEMDAAIVYRVGDAGLSWPSSVEQRWIAEDPFKVVLPRSWPGLAPYRAEQLADLPWVVHHPASSDASFFDGLFARWGLHPRVVGYSDDFNATLAMVAAGMGAALIPELALPAHDPGIVVADVPWLRTSRSIFALVRPDRETARLSAFLDSLHRPDADAERGDG</sequence>
<comment type="similarity">
    <text evidence="1">Belongs to the LysR transcriptional regulatory family.</text>
</comment>
<accession>A0ABW8A7M7</accession>